<dbReference type="SUPFAM" id="SSF55073">
    <property type="entry name" value="Nucleotide cyclase"/>
    <property type="match status" value="1"/>
</dbReference>
<dbReference type="Gene3D" id="1.10.3210.10">
    <property type="entry name" value="Hypothetical protein af1432"/>
    <property type="match status" value="1"/>
</dbReference>
<dbReference type="InterPro" id="IPR037522">
    <property type="entry name" value="HD_GYP_dom"/>
</dbReference>
<dbReference type="SMART" id="SM00267">
    <property type="entry name" value="GGDEF"/>
    <property type="match status" value="1"/>
</dbReference>
<proteinExistence type="predicted"/>
<dbReference type="Pfam" id="PF13487">
    <property type="entry name" value="HD_5"/>
    <property type="match status" value="1"/>
</dbReference>
<keyword evidence="4" id="KW-1185">Reference proteome</keyword>
<dbReference type="Pfam" id="PF00990">
    <property type="entry name" value="GGDEF"/>
    <property type="match status" value="1"/>
</dbReference>
<reference evidence="3 4" key="1">
    <citation type="submission" date="2014-02" db="EMBL/GenBank/DDBJ databases">
        <title>Kosmotoga genome sequencing.</title>
        <authorList>
            <person name="Pollo S.M."/>
            <person name="Charchuk R."/>
            <person name="Nesbo C.L."/>
        </authorList>
    </citation>
    <scope>NUCLEOTIDE SEQUENCE [LARGE SCALE GENOMIC DNA]</scope>
    <source>
        <strain evidence="3 4">S304</strain>
    </source>
</reference>
<dbReference type="InterPro" id="IPR000014">
    <property type="entry name" value="PAS"/>
</dbReference>
<evidence type="ECO:0008006" key="5">
    <source>
        <dbReference type="Google" id="ProtNLM"/>
    </source>
</evidence>
<dbReference type="NCBIfam" id="TIGR00229">
    <property type="entry name" value="sensory_box"/>
    <property type="match status" value="2"/>
</dbReference>
<dbReference type="OrthoDB" id="9804747at2"/>
<dbReference type="AlphaFoldDB" id="A0A176JWD4"/>
<feature type="domain" description="HD-GYP" evidence="2">
    <location>
        <begin position="642"/>
        <end position="831"/>
    </location>
</feature>
<evidence type="ECO:0000313" key="4">
    <source>
        <dbReference type="Proteomes" id="UP000077339"/>
    </source>
</evidence>
<feature type="domain" description="GGDEF" evidence="1">
    <location>
        <begin position="520"/>
        <end position="655"/>
    </location>
</feature>
<dbReference type="PANTHER" id="PTHR43155">
    <property type="entry name" value="CYCLIC DI-GMP PHOSPHODIESTERASE PA4108-RELATED"/>
    <property type="match status" value="1"/>
</dbReference>
<organism evidence="3 4">
    <name type="scientific">Kosmotoga arenicorallina S304</name>
    <dbReference type="NCBI Taxonomy" id="1453497"/>
    <lineage>
        <taxon>Bacteria</taxon>
        <taxon>Thermotogati</taxon>
        <taxon>Thermotogota</taxon>
        <taxon>Thermotogae</taxon>
        <taxon>Kosmotogales</taxon>
        <taxon>Kosmotogaceae</taxon>
        <taxon>Kosmotoga</taxon>
    </lineage>
</organism>
<dbReference type="SUPFAM" id="SSF109604">
    <property type="entry name" value="HD-domain/PDEase-like"/>
    <property type="match status" value="1"/>
</dbReference>
<dbReference type="InterPro" id="IPR000160">
    <property type="entry name" value="GGDEF_dom"/>
</dbReference>
<dbReference type="InterPro" id="IPR003607">
    <property type="entry name" value="HD/PDEase_dom"/>
</dbReference>
<dbReference type="CDD" id="cd00077">
    <property type="entry name" value="HDc"/>
    <property type="match status" value="1"/>
</dbReference>
<dbReference type="PROSITE" id="PS51832">
    <property type="entry name" value="HD_GYP"/>
    <property type="match status" value="1"/>
</dbReference>
<dbReference type="Proteomes" id="UP000077339">
    <property type="component" value="Unassembled WGS sequence"/>
</dbReference>
<dbReference type="SUPFAM" id="SSF55785">
    <property type="entry name" value="PYP-like sensor domain (PAS domain)"/>
    <property type="match status" value="2"/>
</dbReference>
<dbReference type="PATRIC" id="fig|1453497.3.peg.937"/>
<dbReference type="Gene3D" id="3.30.70.270">
    <property type="match status" value="1"/>
</dbReference>
<protein>
    <recommendedName>
        <fullName evidence="5">Diguanylate cyclase</fullName>
    </recommendedName>
</protein>
<dbReference type="NCBIfam" id="TIGR00277">
    <property type="entry name" value="HDIG"/>
    <property type="match status" value="1"/>
</dbReference>
<evidence type="ECO:0000313" key="3">
    <source>
        <dbReference type="EMBL" id="OAA27993.1"/>
    </source>
</evidence>
<dbReference type="InterPro" id="IPR006675">
    <property type="entry name" value="HDIG_dom"/>
</dbReference>
<dbReference type="RefSeq" id="WP_068348736.1">
    <property type="nucleotide sequence ID" value="NZ_JFHK01000024.1"/>
</dbReference>
<dbReference type="PANTHER" id="PTHR43155:SF2">
    <property type="entry name" value="CYCLIC DI-GMP PHOSPHODIESTERASE PA4108"/>
    <property type="match status" value="1"/>
</dbReference>
<dbReference type="InterPro" id="IPR035965">
    <property type="entry name" value="PAS-like_dom_sf"/>
</dbReference>
<dbReference type="STRING" id="1453497.AT15_04715"/>
<dbReference type="InterPro" id="IPR043128">
    <property type="entry name" value="Rev_trsase/Diguanyl_cyclase"/>
</dbReference>
<name>A0A176JWD4_9BACT</name>
<dbReference type="InterPro" id="IPR029787">
    <property type="entry name" value="Nucleotide_cyclase"/>
</dbReference>
<gene>
    <name evidence="3" type="ORF">AT15_04715</name>
</gene>
<dbReference type="Pfam" id="PF08447">
    <property type="entry name" value="PAS_3"/>
    <property type="match status" value="1"/>
</dbReference>
<evidence type="ECO:0000259" key="2">
    <source>
        <dbReference type="PROSITE" id="PS51832"/>
    </source>
</evidence>
<dbReference type="Gene3D" id="3.30.450.20">
    <property type="entry name" value="PAS domain"/>
    <property type="match status" value="2"/>
</dbReference>
<dbReference type="InterPro" id="IPR013655">
    <property type="entry name" value="PAS_fold_3"/>
</dbReference>
<dbReference type="Pfam" id="PF13426">
    <property type="entry name" value="PAS_9"/>
    <property type="match status" value="1"/>
</dbReference>
<sequence>MAIFPEKLKLGNPFVVVEGKNRRIIFANKMASDKLGVQLDRLLNSSLDELEIALASSLAMNLKDLQKALYSQIITTGEHSFLFFNSDFSIPESASDRYISPFTIAIVEANTVISRVSGSFEVLTGYKKWEIENRKSFLEFVAPSMRNMLKDLQVLRYSKEYPPSDEYALEIQRKDGTKRSVLVKIEFIDSTKQSVLFVMDISAQKTVEAFMKSRLKFAGTLGRITLKILSLKDGDIFKFLIDELEKNKKELNFKSLSLFLKENGKLRKIAGKPEKRECFNQLQLLLEKIKPGDGFIFLPFDTSSGRELILPIFFRGILYAVVVFHGWKNRLLDSPESREAMKAFQKAVEYLLEIEKASKALKEHQEKTRFLLKFHESGIWEAVVDEEGIHYRNDFQWLAALGYSERSLRRKSWNDVVDPRDQIILKKGIREYIEGKANYFQASYRVINSSGNLEWFRDEGRFYEELGGEKRLIGIRRKVTESMLTWEKLKYVSFHDKLTGLYNRSFFEEEIARFDSERQVPLSVIMGDVNGLKLVNDAFGHVRGDELLKKTAEVLKGSVRKEDVVARWGGDEFIILLPKANEEIVENVAERIRTSASRELIIESINFSISLGYATRKDLRKTISSLIREAEDLMYRNKVLESNLQSRTVLTALENALFEYSSIEATHCKNVEELALEFGRELNMDYSTMAKLRLLARYHDIGKLAVPSNIIMKSGKLSRNEWKVVKSHPEVGYRIARSTLELSSIAEEILSHHENWDGTGYPRSLKEELIPYLARVISVVNAFEAMTNFRPYRKTLSIENALLELEKHSGTQFDPHIARKFAEFVRGKKTP</sequence>
<dbReference type="EMBL" id="JFHK01000024">
    <property type="protein sequence ID" value="OAA27993.1"/>
    <property type="molecule type" value="Genomic_DNA"/>
</dbReference>
<dbReference type="CDD" id="cd01949">
    <property type="entry name" value="GGDEF"/>
    <property type="match status" value="1"/>
</dbReference>
<comment type="caution">
    <text evidence="3">The sequence shown here is derived from an EMBL/GenBank/DDBJ whole genome shotgun (WGS) entry which is preliminary data.</text>
</comment>
<dbReference type="PROSITE" id="PS50887">
    <property type="entry name" value="GGDEF"/>
    <property type="match status" value="1"/>
</dbReference>
<evidence type="ECO:0000259" key="1">
    <source>
        <dbReference type="PROSITE" id="PS50887"/>
    </source>
</evidence>
<dbReference type="NCBIfam" id="TIGR00254">
    <property type="entry name" value="GGDEF"/>
    <property type="match status" value="1"/>
</dbReference>
<accession>A0A176JWD4</accession>